<comment type="subcellular location">
    <subcellularLocation>
        <location evidence="1">Cell membrane</location>
        <topology evidence="1">Multi-pass membrane protein</topology>
    </subcellularLocation>
</comment>
<comment type="caution">
    <text evidence="9">The sequence shown here is derived from an EMBL/GenBank/DDBJ whole genome shotgun (WGS) entry which is preliminary data.</text>
</comment>
<dbReference type="GO" id="GO:0005886">
    <property type="term" value="C:plasma membrane"/>
    <property type="evidence" value="ECO:0007669"/>
    <property type="project" value="UniProtKB-SubCell"/>
</dbReference>
<proteinExistence type="inferred from homology"/>
<feature type="transmembrane region" description="Helical" evidence="8">
    <location>
        <begin position="6"/>
        <end position="25"/>
    </location>
</feature>
<evidence type="ECO:0000256" key="3">
    <source>
        <dbReference type="ARBA" id="ARBA00022448"/>
    </source>
</evidence>
<feature type="transmembrane region" description="Helical" evidence="8">
    <location>
        <begin position="104"/>
        <end position="123"/>
    </location>
</feature>
<feature type="transmembrane region" description="Helical" evidence="8">
    <location>
        <begin position="63"/>
        <end position="92"/>
    </location>
</feature>
<dbReference type="Gene3D" id="1.20.1530.20">
    <property type="match status" value="1"/>
</dbReference>
<dbReference type="PANTHER" id="PTHR36838">
    <property type="entry name" value="AUXIN EFFLUX CARRIER FAMILY PROTEIN"/>
    <property type="match status" value="1"/>
</dbReference>
<dbReference type="Pfam" id="PF03547">
    <property type="entry name" value="Mem_trans"/>
    <property type="match status" value="1"/>
</dbReference>
<dbReference type="Proteomes" id="UP000239047">
    <property type="component" value="Unassembled WGS sequence"/>
</dbReference>
<feature type="transmembrane region" description="Helical" evidence="8">
    <location>
        <begin position="163"/>
        <end position="183"/>
    </location>
</feature>
<organism evidence="9 10">
    <name type="scientific">Jeotgalibacillus proteolyticus</name>
    <dbReference type="NCBI Taxonomy" id="2082395"/>
    <lineage>
        <taxon>Bacteria</taxon>
        <taxon>Bacillati</taxon>
        <taxon>Bacillota</taxon>
        <taxon>Bacilli</taxon>
        <taxon>Bacillales</taxon>
        <taxon>Caryophanaceae</taxon>
        <taxon>Jeotgalibacillus</taxon>
    </lineage>
</organism>
<evidence type="ECO:0000256" key="5">
    <source>
        <dbReference type="ARBA" id="ARBA00022692"/>
    </source>
</evidence>
<keyword evidence="7 8" id="KW-0472">Membrane</keyword>
<feature type="transmembrane region" description="Helical" evidence="8">
    <location>
        <begin position="287"/>
        <end position="307"/>
    </location>
</feature>
<dbReference type="GO" id="GO:0055085">
    <property type="term" value="P:transmembrane transport"/>
    <property type="evidence" value="ECO:0007669"/>
    <property type="project" value="InterPro"/>
</dbReference>
<protein>
    <submittedName>
        <fullName evidence="9">Auxin efflux carrier</fullName>
    </submittedName>
</protein>
<evidence type="ECO:0000256" key="7">
    <source>
        <dbReference type="ARBA" id="ARBA00023136"/>
    </source>
</evidence>
<evidence type="ECO:0000313" key="9">
    <source>
        <dbReference type="EMBL" id="PPA71138.1"/>
    </source>
</evidence>
<feature type="transmembrane region" description="Helical" evidence="8">
    <location>
        <begin position="129"/>
        <end position="151"/>
    </location>
</feature>
<dbReference type="InterPro" id="IPR004776">
    <property type="entry name" value="Mem_transp_PIN-like"/>
</dbReference>
<evidence type="ECO:0000256" key="6">
    <source>
        <dbReference type="ARBA" id="ARBA00022989"/>
    </source>
</evidence>
<reference evidence="9 10" key="1">
    <citation type="submission" date="2018-02" db="EMBL/GenBank/DDBJ databases">
        <title>Jeotgalibacillus proteolyticum sp. nov. a protease producing bacterium isolated from ocean sediments of Laizhou Bay.</title>
        <authorList>
            <person name="Li Y."/>
        </authorList>
    </citation>
    <scope>NUCLEOTIDE SEQUENCE [LARGE SCALE GENOMIC DNA]</scope>
    <source>
        <strain evidence="9 10">22-7</strain>
    </source>
</reference>
<keyword evidence="10" id="KW-1185">Reference proteome</keyword>
<feature type="transmembrane region" description="Helical" evidence="8">
    <location>
        <begin position="37"/>
        <end position="57"/>
    </location>
</feature>
<dbReference type="PANTHER" id="PTHR36838:SF3">
    <property type="entry name" value="TRANSPORTER AUXIN EFFLUX CARRIER EC FAMILY"/>
    <property type="match status" value="1"/>
</dbReference>
<dbReference type="EMBL" id="PREZ01000003">
    <property type="protein sequence ID" value="PPA71138.1"/>
    <property type="molecule type" value="Genomic_DNA"/>
</dbReference>
<evidence type="ECO:0000256" key="4">
    <source>
        <dbReference type="ARBA" id="ARBA00022475"/>
    </source>
</evidence>
<feature type="transmembrane region" description="Helical" evidence="8">
    <location>
        <begin position="254"/>
        <end position="275"/>
    </location>
</feature>
<comment type="similarity">
    <text evidence="2">Belongs to the auxin efflux carrier (TC 2.A.69) family.</text>
</comment>
<feature type="transmembrane region" description="Helical" evidence="8">
    <location>
        <begin position="195"/>
        <end position="216"/>
    </location>
</feature>
<name>A0A2S5GDV6_9BACL</name>
<evidence type="ECO:0000256" key="8">
    <source>
        <dbReference type="SAM" id="Phobius"/>
    </source>
</evidence>
<keyword evidence="5 8" id="KW-0812">Transmembrane</keyword>
<gene>
    <name evidence="9" type="ORF">C4B60_07775</name>
</gene>
<sequence>MDIQVVISTICVMGIMIAIGSFFALRVDVTREVKYVLILLIINVAVPAVILNGIFSVEMTGDTLALAGTVFGISLAYHIGALLFVGAFARIFRFKSIFALKMTILGALGNTGFIGIPLIATIFGPMGGFLAAIFDAGLSVVVYTLVVYLLQAEGKFRFRQLKALINVPVVAIIVGILSAITGFQPPHMIVQLTSMLAALAAPMAMLYVGMLLPPLLKKKDKVFFPELWFPLSFRLLIIPLAMMVILSLLSFDGWISQMIVLQTAMPTAMVVAVLFSRYTSEEDTAVVAIFGSTLLCLATIPFIAYLML</sequence>
<evidence type="ECO:0000256" key="2">
    <source>
        <dbReference type="ARBA" id="ARBA00010145"/>
    </source>
</evidence>
<evidence type="ECO:0000313" key="10">
    <source>
        <dbReference type="Proteomes" id="UP000239047"/>
    </source>
</evidence>
<evidence type="ECO:0000256" key="1">
    <source>
        <dbReference type="ARBA" id="ARBA00004651"/>
    </source>
</evidence>
<feature type="transmembrane region" description="Helical" evidence="8">
    <location>
        <begin position="228"/>
        <end position="248"/>
    </location>
</feature>
<dbReference type="AlphaFoldDB" id="A0A2S5GDV6"/>
<keyword evidence="3" id="KW-0813">Transport</keyword>
<dbReference type="OrthoDB" id="401182at2"/>
<accession>A0A2S5GDV6</accession>
<dbReference type="InterPro" id="IPR038770">
    <property type="entry name" value="Na+/solute_symporter_sf"/>
</dbReference>
<keyword evidence="6 8" id="KW-1133">Transmembrane helix</keyword>
<keyword evidence="4" id="KW-1003">Cell membrane</keyword>